<protein>
    <submittedName>
        <fullName evidence="2">Uncharacterized protein</fullName>
    </submittedName>
</protein>
<feature type="region of interest" description="Disordered" evidence="1">
    <location>
        <begin position="185"/>
        <end position="355"/>
    </location>
</feature>
<accession>A0A2Z7B297</accession>
<evidence type="ECO:0000313" key="2">
    <source>
        <dbReference type="EMBL" id="KZV25632.1"/>
    </source>
</evidence>
<reference evidence="2 3" key="1">
    <citation type="journal article" date="2015" name="Proc. Natl. Acad. Sci. U.S.A.">
        <title>The resurrection genome of Boea hygrometrica: A blueprint for survival of dehydration.</title>
        <authorList>
            <person name="Xiao L."/>
            <person name="Yang G."/>
            <person name="Zhang L."/>
            <person name="Yang X."/>
            <person name="Zhao S."/>
            <person name="Ji Z."/>
            <person name="Zhou Q."/>
            <person name="Hu M."/>
            <person name="Wang Y."/>
            <person name="Chen M."/>
            <person name="Xu Y."/>
            <person name="Jin H."/>
            <person name="Xiao X."/>
            <person name="Hu G."/>
            <person name="Bao F."/>
            <person name="Hu Y."/>
            <person name="Wan P."/>
            <person name="Li L."/>
            <person name="Deng X."/>
            <person name="Kuang T."/>
            <person name="Xiang C."/>
            <person name="Zhu J.K."/>
            <person name="Oliver M.J."/>
            <person name="He Y."/>
        </authorList>
    </citation>
    <scope>NUCLEOTIDE SEQUENCE [LARGE SCALE GENOMIC DNA]</scope>
    <source>
        <strain evidence="3">cv. XS01</strain>
    </source>
</reference>
<evidence type="ECO:0000313" key="3">
    <source>
        <dbReference type="Proteomes" id="UP000250235"/>
    </source>
</evidence>
<feature type="compositionally biased region" description="Low complexity" evidence="1">
    <location>
        <begin position="286"/>
        <end position="306"/>
    </location>
</feature>
<dbReference type="AlphaFoldDB" id="A0A2Z7B297"/>
<proteinExistence type="predicted"/>
<feature type="compositionally biased region" description="Basic and acidic residues" evidence="1">
    <location>
        <begin position="268"/>
        <end position="280"/>
    </location>
</feature>
<evidence type="ECO:0000256" key="1">
    <source>
        <dbReference type="SAM" id="MobiDB-lite"/>
    </source>
</evidence>
<keyword evidence="3" id="KW-1185">Reference proteome</keyword>
<dbReference type="Proteomes" id="UP000250235">
    <property type="component" value="Unassembled WGS sequence"/>
</dbReference>
<dbReference type="OrthoDB" id="1751168at2759"/>
<feature type="compositionally biased region" description="Basic residues" evidence="1">
    <location>
        <begin position="206"/>
        <end position="215"/>
    </location>
</feature>
<dbReference type="EMBL" id="KV011846">
    <property type="protein sequence ID" value="KZV25632.1"/>
    <property type="molecule type" value="Genomic_DNA"/>
</dbReference>
<gene>
    <name evidence="2" type="ORF">F511_34007</name>
</gene>
<sequence length="508" mass="55766">MAASFSVNAMRVDFAYVLAMDHAGMVRMFKSLEDTGLKVFLEASNAMYEGAVTEFFVNAKVIAGTIISFVANRKMVLTKDAFATAFGFPTEGMVGFLDIWKETAVEMRMWFSKSDVLFRAPSKKREMKMEFRLLHDIVAKALCAKARSFDMVTSEKFDLMVAITAGLKSMVVSKIVEAGSHIAPVNSTSETSSDEESHPLSSANQKKQRTQRQKLKQTSGDRVDSQPGPIPEIPAGDDEGSIVGGPEPTLATPPDLEKQAGDGSSTRAQDEHMDPTHEMEEWVDGAASNAAHSSSRSSGFHPSIHSDSMRFNPDSNPSSSEIPTISASLTVQNKNNVKNMGPNPNSEENNMDHQGPNPSMMQMVVYTEQRYENNSQIKAKPITQASPDPIGHKTIQIVDHTYKELTSLQDNVSSLGKKISRISDDTNLTRHHNTQPSQQHIVDEVAPLKSQVAEMVECLRELRDAKRGSKPSIVTVHSNPSPVDFRRFSAVVWSEIGGAELVLSTSFD</sequence>
<name>A0A2Z7B297_9LAMI</name>
<organism evidence="2 3">
    <name type="scientific">Dorcoceras hygrometricum</name>
    <dbReference type="NCBI Taxonomy" id="472368"/>
    <lineage>
        <taxon>Eukaryota</taxon>
        <taxon>Viridiplantae</taxon>
        <taxon>Streptophyta</taxon>
        <taxon>Embryophyta</taxon>
        <taxon>Tracheophyta</taxon>
        <taxon>Spermatophyta</taxon>
        <taxon>Magnoliopsida</taxon>
        <taxon>eudicotyledons</taxon>
        <taxon>Gunneridae</taxon>
        <taxon>Pentapetalae</taxon>
        <taxon>asterids</taxon>
        <taxon>lamiids</taxon>
        <taxon>Lamiales</taxon>
        <taxon>Gesneriaceae</taxon>
        <taxon>Didymocarpoideae</taxon>
        <taxon>Trichosporeae</taxon>
        <taxon>Loxocarpinae</taxon>
        <taxon>Dorcoceras</taxon>
    </lineage>
</organism>
<feature type="compositionally biased region" description="Polar residues" evidence="1">
    <location>
        <begin position="313"/>
        <end position="348"/>
    </location>
</feature>